<keyword evidence="1" id="KW-0805">Transcription regulation</keyword>
<dbReference type="Proteomes" id="UP000030351">
    <property type="component" value="Unassembled WGS sequence"/>
</dbReference>
<dbReference type="InterPro" id="IPR011663">
    <property type="entry name" value="UTRA"/>
</dbReference>
<keyword evidence="2" id="KW-0238">DNA-binding</keyword>
<dbReference type="InterPro" id="IPR036388">
    <property type="entry name" value="WH-like_DNA-bd_sf"/>
</dbReference>
<dbReference type="PANTHER" id="PTHR44846">
    <property type="entry name" value="MANNOSYL-D-GLYCERATE TRANSPORT/METABOLISM SYSTEM REPRESSOR MNGR-RELATED"/>
    <property type="match status" value="1"/>
</dbReference>
<dbReference type="InterPro" id="IPR000524">
    <property type="entry name" value="Tscrpt_reg_HTH_GntR"/>
</dbReference>
<accession>A0A0A3Z3I3</accession>
<organism evidence="6 7">
    <name type="scientific">Erwinia typographi</name>
    <dbReference type="NCBI Taxonomy" id="371042"/>
    <lineage>
        <taxon>Bacteria</taxon>
        <taxon>Pseudomonadati</taxon>
        <taxon>Pseudomonadota</taxon>
        <taxon>Gammaproteobacteria</taxon>
        <taxon>Enterobacterales</taxon>
        <taxon>Erwiniaceae</taxon>
        <taxon>Erwinia</taxon>
    </lineage>
</organism>
<evidence type="ECO:0000313" key="7">
    <source>
        <dbReference type="Proteomes" id="UP000030351"/>
    </source>
</evidence>
<dbReference type="InterPro" id="IPR010248">
    <property type="entry name" value="His_ut_repres"/>
</dbReference>
<dbReference type="GO" id="GO:0045892">
    <property type="term" value="P:negative regulation of DNA-templated transcription"/>
    <property type="evidence" value="ECO:0007669"/>
    <property type="project" value="UniProtKB-UniRule"/>
</dbReference>
<dbReference type="GO" id="GO:0006547">
    <property type="term" value="P:L-histidine metabolic process"/>
    <property type="evidence" value="ECO:0007669"/>
    <property type="project" value="UniProtKB-UniRule"/>
</dbReference>
<dbReference type="PROSITE" id="PS50949">
    <property type="entry name" value="HTH_GNTR"/>
    <property type="match status" value="1"/>
</dbReference>
<dbReference type="FunFam" id="1.10.10.10:FF:000079">
    <property type="entry name" value="GntR family transcriptional regulator"/>
    <property type="match status" value="1"/>
</dbReference>
<dbReference type="InterPro" id="IPR028978">
    <property type="entry name" value="Chorismate_lyase_/UTRA_dom_sf"/>
</dbReference>
<dbReference type="CDD" id="cd07377">
    <property type="entry name" value="WHTH_GntR"/>
    <property type="match status" value="1"/>
</dbReference>
<dbReference type="SMART" id="SM00345">
    <property type="entry name" value="HTH_GNTR"/>
    <property type="match status" value="1"/>
</dbReference>
<dbReference type="Pfam" id="PF07702">
    <property type="entry name" value="UTRA"/>
    <property type="match status" value="1"/>
</dbReference>
<evidence type="ECO:0000256" key="2">
    <source>
        <dbReference type="ARBA" id="ARBA00023125"/>
    </source>
</evidence>
<dbReference type="Gene3D" id="3.40.1410.10">
    <property type="entry name" value="Chorismate lyase-like"/>
    <property type="match status" value="1"/>
</dbReference>
<sequence length="244" mass="27278">MPIHQEIQSDIKNKILSNEWNPGARVPTEQELMEIYQCSRMTVNKALSTLVASGMVVRKRRKGTFVAMPRADEPLLAIQDIRAEVLATDSMYSFTLLYRDIRTITDTVEASHIGVPVNAKMLCLDVMHYADNLPFALESRQINLAVVPDVANEEFTDIPPGSWLLNNVPWSEGEHSLRAITADDVLAKQLSVSPGTACISIARRTWLSGELITFVRLIYPGERHRFLVRFGPGPAAGQWAPPKR</sequence>
<keyword evidence="3" id="KW-0804">Transcription</keyword>
<proteinExistence type="predicted"/>
<dbReference type="SUPFAM" id="SSF46785">
    <property type="entry name" value="Winged helix' DNA-binding domain"/>
    <property type="match status" value="1"/>
</dbReference>
<evidence type="ECO:0000256" key="3">
    <source>
        <dbReference type="ARBA" id="ARBA00023163"/>
    </source>
</evidence>
<dbReference type="SUPFAM" id="SSF64288">
    <property type="entry name" value="Chorismate lyase-like"/>
    <property type="match status" value="1"/>
</dbReference>
<evidence type="ECO:0000313" key="6">
    <source>
        <dbReference type="EMBL" id="KGT92314.1"/>
    </source>
</evidence>
<reference evidence="6 7" key="1">
    <citation type="submission" date="2014-10" db="EMBL/GenBank/DDBJ databases">
        <title>Genome sequence of Erwinia typographi M043b.</title>
        <authorList>
            <person name="Chan K.-G."/>
            <person name="Tan W.-S."/>
        </authorList>
    </citation>
    <scope>NUCLEOTIDE SEQUENCE [LARGE SCALE GENOMIC DNA]</scope>
    <source>
        <strain evidence="6 7">M043b</strain>
    </source>
</reference>
<comment type="caution">
    <text evidence="6">The sequence shown here is derived from an EMBL/GenBank/DDBJ whole genome shotgun (WGS) entry which is preliminary data.</text>
</comment>
<dbReference type="EMBL" id="JRUQ01000041">
    <property type="protein sequence ID" value="KGT92314.1"/>
    <property type="molecule type" value="Genomic_DNA"/>
</dbReference>
<dbReference type="AlphaFoldDB" id="A0A0A3Z3I3"/>
<protein>
    <recommendedName>
        <fullName evidence="4">Histidine utilization repressor</fullName>
    </recommendedName>
</protein>
<dbReference type="GO" id="GO:0003677">
    <property type="term" value="F:DNA binding"/>
    <property type="evidence" value="ECO:0007669"/>
    <property type="project" value="UniProtKB-UniRule"/>
</dbReference>
<dbReference type="eggNOG" id="COG2188">
    <property type="taxonomic scope" value="Bacteria"/>
</dbReference>
<dbReference type="NCBIfam" id="TIGR02018">
    <property type="entry name" value="his_ut_repres"/>
    <property type="match status" value="1"/>
</dbReference>
<dbReference type="PRINTS" id="PR00035">
    <property type="entry name" value="HTHGNTR"/>
</dbReference>
<keyword evidence="7" id="KW-1185">Reference proteome</keyword>
<dbReference type="InterPro" id="IPR050679">
    <property type="entry name" value="Bact_HTH_transcr_reg"/>
</dbReference>
<name>A0A0A3Z3I3_9GAMM</name>
<dbReference type="PANTHER" id="PTHR44846:SF16">
    <property type="entry name" value="TRANSCRIPTIONAL REGULATOR PHNF-RELATED"/>
    <property type="match status" value="1"/>
</dbReference>
<dbReference type="SMART" id="SM00866">
    <property type="entry name" value="UTRA"/>
    <property type="match status" value="1"/>
</dbReference>
<feature type="domain" description="HTH gntR-type" evidence="5">
    <location>
        <begin position="1"/>
        <end position="69"/>
    </location>
</feature>
<dbReference type="STRING" id="371042.NG99_14485"/>
<gene>
    <name evidence="6" type="ORF">NG99_14485</name>
</gene>
<dbReference type="InterPro" id="IPR036390">
    <property type="entry name" value="WH_DNA-bd_sf"/>
</dbReference>
<evidence type="ECO:0000259" key="5">
    <source>
        <dbReference type="PROSITE" id="PS50949"/>
    </source>
</evidence>
<dbReference type="GO" id="GO:0003700">
    <property type="term" value="F:DNA-binding transcription factor activity"/>
    <property type="evidence" value="ECO:0007669"/>
    <property type="project" value="UniProtKB-UniRule"/>
</dbReference>
<dbReference type="Pfam" id="PF00392">
    <property type="entry name" value="GntR"/>
    <property type="match status" value="1"/>
</dbReference>
<evidence type="ECO:0000256" key="4">
    <source>
        <dbReference type="NCBIfam" id="TIGR02018"/>
    </source>
</evidence>
<evidence type="ECO:0000256" key="1">
    <source>
        <dbReference type="ARBA" id="ARBA00023015"/>
    </source>
</evidence>
<dbReference type="Gene3D" id="1.10.10.10">
    <property type="entry name" value="Winged helix-like DNA-binding domain superfamily/Winged helix DNA-binding domain"/>
    <property type="match status" value="1"/>
</dbReference>